<evidence type="ECO:0000313" key="3">
    <source>
        <dbReference type="EMBL" id="UYQ71580.1"/>
    </source>
</evidence>
<evidence type="ECO:0000259" key="2">
    <source>
        <dbReference type="SMART" id="SM00642"/>
    </source>
</evidence>
<evidence type="ECO:0000313" key="4">
    <source>
        <dbReference type="Proteomes" id="UP001163882"/>
    </source>
</evidence>
<dbReference type="PANTHER" id="PTHR10357">
    <property type="entry name" value="ALPHA-AMYLASE FAMILY MEMBER"/>
    <property type="match status" value="1"/>
</dbReference>
<dbReference type="Gene3D" id="3.90.400.10">
    <property type="entry name" value="Oligo-1,6-glucosidase, Domain 2"/>
    <property type="match status" value="1"/>
</dbReference>
<keyword evidence="3" id="KW-0378">Hydrolase</keyword>
<accession>A0ABY6IQS9</accession>
<sequence>MSEWWRGGVIYQIYPRSFQDSNGDGIGDLRGILDRLEHVASLGVDAIWLSPIFTSPMADMGYDVSNYTDIDPLFGTLDDFDALIEKAHELGLKVVIDQVVSHTSDKHPWFIESKSSRTNPRSDWYVWVDPQDDGSPPNNWPSVFGGPAWEWNGTRRQYYLHNFLISQPDLNFHNPHVQDAVLAAMRFWLERGVDGFRFDTVNYYFHDKKLRSNPPAPREKETPLEADPYGMQFHKFSKNRPENIDFLKRVRALLDEFPGTTTVGEVGEAHRAIEIMAAYTAGDDLLHMCYSFDMLGPTFTPRHFRSRVEKFFAGAPDGWPCWSFSNHDVNRHISRWEAHAVTPDSLGRQSAALLLSLKGSACIYQGEELGLPEAELEYSELTDPPGLRFWPDNKGRDGCRTPMPWTDEIHAGFSEVKPWLPVKGAHLKRNVAALEADPDSLLHYYRAVLKYRKDNPALIDGEIAFHNVKEPILGFSRHSGQDALVCVFNLSAKPRALSIRGLPDLAILAHVSNGVALQGNALQLEGNGFAIIECGTGFDPAAISLTLSKG</sequence>
<dbReference type="SMART" id="SM00642">
    <property type="entry name" value="Aamy"/>
    <property type="match status" value="1"/>
</dbReference>
<comment type="similarity">
    <text evidence="1">Belongs to the glycosyl hydrolase 13 family.</text>
</comment>
<protein>
    <submittedName>
        <fullName evidence="3">Alpha-amylase family glycosyl hydrolase</fullName>
    </submittedName>
</protein>
<dbReference type="InterPro" id="IPR045857">
    <property type="entry name" value="O16G_dom_2"/>
</dbReference>
<dbReference type="InterPro" id="IPR006047">
    <property type="entry name" value="GH13_cat_dom"/>
</dbReference>
<reference evidence="3" key="1">
    <citation type="submission" date="2022-10" db="EMBL/GenBank/DDBJ databases">
        <title>YIM 151497 complete genome.</title>
        <authorList>
            <person name="Chen X."/>
        </authorList>
    </citation>
    <scope>NUCLEOTIDE SEQUENCE</scope>
    <source>
        <strain evidence="3">YIM 151497</strain>
    </source>
</reference>
<dbReference type="PANTHER" id="PTHR10357:SF179">
    <property type="entry name" value="NEUTRAL AND BASIC AMINO ACID TRANSPORT PROTEIN RBAT"/>
    <property type="match status" value="1"/>
</dbReference>
<dbReference type="Proteomes" id="UP001163882">
    <property type="component" value="Chromosome"/>
</dbReference>
<dbReference type="GO" id="GO:0016787">
    <property type="term" value="F:hydrolase activity"/>
    <property type="evidence" value="ECO:0007669"/>
    <property type="project" value="UniProtKB-KW"/>
</dbReference>
<dbReference type="Pfam" id="PF00128">
    <property type="entry name" value="Alpha-amylase"/>
    <property type="match status" value="1"/>
</dbReference>
<dbReference type="Gene3D" id="3.20.20.80">
    <property type="entry name" value="Glycosidases"/>
    <property type="match status" value="2"/>
</dbReference>
<evidence type="ECO:0000256" key="1">
    <source>
        <dbReference type="ARBA" id="ARBA00008061"/>
    </source>
</evidence>
<dbReference type="InterPro" id="IPR017853">
    <property type="entry name" value="GH"/>
</dbReference>
<dbReference type="CDD" id="cd11330">
    <property type="entry name" value="AmyAc_OligoGlu"/>
    <property type="match status" value="1"/>
</dbReference>
<dbReference type="EMBL" id="CP107716">
    <property type="protein sequence ID" value="UYQ71580.1"/>
    <property type="molecule type" value="Genomic_DNA"/>
</dbReference>
<gene>
    <name evidence="3" type="ORF">OF122_16255</name>
</gene>
<proteinExistence type="inferred from homology"/>
<dbReference type="RefSeq" id="WP_264225231.1">
    <property type="nucleotide sequence ID" value="NZ_CP107716.1"/>
</dbReference>
<dbReference type="Gene3D" id="2.60.40.1180">
    <property type="entry name" value="Golgi alpha-mannosidase II"/>
    <property type="match status" value="1"/>
</dbReference>
<dbReference type="SUPFAM" id="SSF51445">
    <property type="entry name" value="(Trans)glycosidases"/>
    <property type="match status" value="1"/>
</dbReference>
<keyword evidence="4" id="KW-1185">Reference proteome</keyword>
<feature type="domain" description="Glycosyl hydrolase family 13 catalytic" evidence="2">
    <location>
        <begin position="12"/>
        <end position="423"/>
    </location>
</feature>
<name>A0ABY6IQS9_9HYPH</name>
<organism evidence="3 4">
    <name type="scientific">Pelagibacterium flavum</name>
    <dbReference type="NCBI Taxonomy" id="2984530"/>
    <lineage>
        <taxon>Bacteria</taxon>
        <taxon>Pseudomonadati</taxon>
        <taxon>Pseudomonadota</taxon>
        <taxon>Alphaproteobacteria</taxon>
        <taxon>Hyphomicrobiales</taxon>
        <taxon>Devosiaceae</taxon>
        <taxon>Pelagibacterium</taxon>
    </lineage>
</organism>
<dbReference type="InterPro" id="IPR013780">
    <property type="entry name" value="Glyco_hydro_b"/>
</dbReference>